<dbReference type="Proteomes" id="UP000177135">
    <property type="component" value="Unassembled WGS sequence"/>
</dbReference>
<feature type="transmembrane region" description="Helical" evidence="1">
    <location>
        <begin position="57"/>
        <end position="77"/>
    </location>
</feature>
<sequence>MANKVNIVLPSYFKYFKIFMLLPGITLIIYLLSIILGSQDSNISQLALTKFVTIRNYIYLAYLPLFLIFLVVLIISWKNKEHRLVISMHEIWLFWGFILAIFSYFIASQLSNLIRNFLH</sequence>
<gene>
    <name evidence="2" type="ORF">A2617_02760</name>
</gene>
<feature type="transmembrane region" description="Helical" evidence="1">
    <location>
        <begin position="92"/>
        <end position="114"/>
    </location>
</feature>
<organism evidence="2 3">
    <name type="scientific">Candidatus Daviesbacteria bacterium RIFOXYD1_FULL_41_10</name>
    <dbReference type="NCBI Taxonomy" id="1797801"/>
    <lineage>
        <taxon>Bacteria</taxon>
        <taxon>Candidatus Daviesiibacteriota</taxon>
    </lineage>
</organism>
<evidence type="ECO:0000313" key="2">
    <source>
        <dbReference type="EMBL" id="OGE72062.1"/>
    </source>
</evidence>
<proteinExistence type="predicted"/>
<keyword evidence="1" id="KW-1133">Transmembrane helix</keyword>
<protein>
    <submittedName>
        <fullName evidence="2">Uncharacterized protein</fullName>
    </submittedName>
</protein>
<name>A0A1F5N3C8_9BACT</name>
<dbReference type="EMBL" id="MFEC01000002">
    <property type="protein sequence ID" value="OGE72062.1"/>
    <property type="molecule type" value="Genomic_DNA"/>
</dbReference>
<comment type="caution">
    <text evidence="2">The sequence shown here is derived from an EMBL/GenBank/DDBJ whole genome shotgun (WGS) entry which is preliminary data.</text>
</comment>
<evidence type="ECO:0000313" key="3">
    <source>
        <dbReference type="Proteomes" id="UP000177135"/>
    </source>
</evidence>
<keyword evidence="1" id="KW-0472">Membrane</keyword>
<reference evidence="2 3" key="1">
    <citation type="journal article" date="2016" name="Nat. Commun.">
        <title>Thousands of microbial genomes shed light on interconnected biogeochemical processes in an aquifer system.</title>
        <authorList>
            <person name="Anantharaman K."/>
            <person name="Brown C.T."/>
            <person name="Hug L.A."/>
            <person name="Sharon I."/>
            <person name="Castelle C.J."/>
            <person name="Probst A.J."/>
            <person name="Thomas B.C."/>
            <person name="Singh A."/>
            <person name="Wilkins M.J."/>
            <person name="Karaoz U."/>
            <person name="Brodie E.L."/>
            <person name="Williams K.H."/>
            <person name="Hubbard S.S."/>
            <person name="Banfield J.F."/>
        </authorList>
    </citation>
    <scope>NUCLEOTIDE SEQUENCE [LARGE SCALE GENOMIC DNA]</scope>
</reference>
<keyword evidence="1" id="KW-0812">Transmembrane</keyword>
<dbReference type="AlphaFoldDB" id="A0A1F5N3C8"/>
<evidence type="ECO:0000256" key="1">
    <source>
        <dbReference type="SAM" id="Phobius"/>
    </source>
</evidence>
<accession>A0A1F5N3C8</accession>
<feature type="transmembrane region" description="Helical" evidence="1">
    <location>
        <begin position="15"/>
        <end position="36"/>
    </location>
</feature>